<keyword evidence="2" id="KW-1185">Reference proteome</keyword>
<proteinExistence type="predicted"/>
<dbReference type="AlphaFoldDB" id="A0A9Q3DS78"/>
<name>A0A9Q3DS78_9BASI</name>
<reference evidence="1" key="1">
    <citation type="submission" date="2021-03" db="EMBL/GenBank/DDBJ databases">
        <title>Draft genome sequence of rust myrtle Austropuccinia psidii MF-1, a brazilian biotype.</title>
        <authorList>
            <person name="Quecine M.C."/>
            <person name="Pachon D.M.R."/>
            <person name="Bonatelli M.L."/>
            <person name="Correr F.H."/>
            <person name="Franceschini L.M."/>
            <person name="Leite T.F."/>
            <person name="Margarido G.R.A."/>
            <person name="Almeida C.A."/>
            <person name="Ferrarezi J.A."/>
            <person name="Labate C.A."/>
        </authorList>
    </citation>
    <scope>NUCLEOTIDE SEQUENCE</scope>
    <source>
        <strain evidence="1">MF-1</strain>
    </source>
</reference>
<evidence type="ECO:0000313" key="2">
    <source>
        <dbReference type="Proteomes" id="UP000765509"/>
    </source>
</evidence>
<accession>A0A9Q3DS78</accession>
<sequence>MKTFRILPSGYSSQESVLAADACSATPVLAIIFNTYARMTRALTFEMYQHSKIPHPLPTLRQCGPETGRVGETQFRLQV</sequence>
<organism evidence="1 2">
    <name type="scientific">Austropuccinia psidii MF-1</name>
    <dbReference type="NCBI Taxonomy" id="1389203"/>
    <lineage>
        <taxon>Eukaryota</taxon>
        <taxon>Fungi</taxon>
        <taxon>Dikarya</taxon>
        <taxon>Basidiomycota</taxon>
        <taxon>Pucciniomycotina</taxon>
        <taxon>Pucciniomycetes</taxon>
        <taxon>Pucciniales</taxon>
        <taxon>Sphaerophragmiaceae</taxon>
        <taxon>Austropuccinia</taxon>
    </lineage>
</organism>
<protein>
    <submittedName>
        <fullName evidence="1">Uncharacterized protein</fullName>
    </submittedName>
</protein>
<dbReference type="Proteomes" id="UP000765509">
    <property type="component" value="Unassembled WGS sequence"/>
</dbReference>
<dbReference type="EMBL" id="AVOT02019557">
    <property type="protein sequence ID" value="MBW0507202.1"/>
    <property type="molecule type" value="Genomic_DNA"/>
</dbReference>
<comment type="caution">
    <text evidence="1">The sequence shown here is derived from an EMBL/GenBank/DDBJ whole genome shotgun (WGS) entry which is preliminary data.</text>
</comment>
<evidence type="ECO:0000313" key="1">
    <source>
        <dbReference type="EMBL" id="MBW0507202.1"/>
    </source>
</evidence>
<gene>
    <name evidence="1" type="ORF">O181_046917</name>
</gene>